<feature type="transmembrane region" description="Helical" evidence="2">
    <location>
        <begin position="64"/>
        <end position="85"/>
    </location>
</feature>
<keyword evidence="4" id="KW-1185">Reference proteome</keyword>
<evidence type="ECO:0000313" key="4">
    <source>
        <dbReference type="Proteomes" id="UP000015354"/>
    </source>
</evidence>
<name>S9UXT0_9TRYP</name>
<dbReference type="EMBL" id="ATMH01012177">
    <property type="protein sequence ID" value="EPY15355.1"/>
    <property type="molecule type" value="Genomic_DNA"/>
</dbReference>
<evidence type="ECO:0000256" key="1">
    <source>
        <dbReference type="SAM" id="MobiDB-lite"/>
    </source>
</evidence>
<feature type="region of interest" description="Disordered" evidence="1">
    <location>
        <begin position="1"/>
        <end position="21"/>
    </location>
</feature>
<sequence length="341" mass="35781">MNTDAVSFSAPSERSDVDASSEGQALHCAPARLVRAAAADAGVARPSWCAIEAAPLPLSVRVRCGVYGVVLLLALIGTGLCIPIVSTRRYMTITQFMNATSAVVVRPVAVLTPMGARHSHWCSAVVGTVEAALDPRGNRYCRTLCVRPTEGVWTAAVAGILCFALSLLLAVLAAALLVVLFHPWRRDEPPRGAAPGVDVAALQRASDGPPSGVEVRLRRWLSIAAFVVSILCCSVTAVTLTAGLWEETAVAKAVRAATAQHPRVLRANYSGALWSELVWPTLPNLVVFLLCTALLAVPSLSGIADKPAPQPTARSQLEAALLGDEQSMKSSGPAASQEARL</sequence>
<gene>
    <name evidence="3" type="ORF">STCU_12091</name>
</gene>
<protein>
    <submittedName>
        <fullName evidence="3">Uncharacterized protein</fullName>
    </submittedName>
</protein>
<organism evidence="3 4">
    <name type="scientific">Strigomonas culicis</name>
    <dbReference type="NCBI Taxonomy" id="28005"/>
    <lineage>
        <taxon>Eukaryota</taxon>
        <taxon>Discoba</taxon>
        <taxon>Euglenozoa</taxon>
        <taxon>Kinetoplastea</taxon>
        <taxon>Metakinetoplastina</taxon>
        <taxon>Trypanosomatida</taxon>
        <taxon>Trypanosomatidae</taxon>
        <taxon>Strigomonadinae</taxon>
        <taxon>Strigomonas</taxon>
    </lineage>
</organism>
<keyword evidence="2" id="KW-1133">Transmembrane helix</keyword>
<feature type="transmembrane region" description="Helical" evidence="2">
    <location>
        <begin position="152"/>
        <end position="181"/>
    </location>
</feature>
<accession>S9UXT0</accession>
<evidence type="ECO:0000313" key="3">
    <source>
        <dbReference type="EMBL" id="EPY15355.1"/>
    </source>
</evidence>
<comment type="caution">
    <text evidence="3">The sequence shown here is derived from an EMBL/GenBank/DDBJ whole genome shotgun (WGS) entry which is preliminary data.</text>
</comment>
<keyword evidence="2" id="KW-0812">Transmembrane</keyword>
<keyword evidence="2" id="KW-0472">Membrane</keyword>
<feature type="transmembrane region" description="Helical" evidence="2">
    <location>
        <begin position="220"/>
        <end position="245"/>
    </location>
</feature>
<proteinExistence type="predicted"/>
<evidence type="ECO:0000256" key="2">
    <source>
        <dbReference type="SAM" id="Phobius"/>
    </source>
</evidence>
<feature type="compositionally biased region" description="Polar residues" evidence="1">
    <location>
        <begin position="1"/>
        <end position="12"/>
    </location>
</feature>
<dbReference type="AlphaFoldDB" id="S9UXT0"/>
<reference evidence="3 4" key="1">
    <citation type="journal article" date="2013" name="PLoS ONE">
        <title>Predicting the Proteins of Angomonas deanei, Strigomonas culicis and Their Respective Endosymbionts Reveals New Aspects of the Trypanosomatidae Family.</title>
        <authorList>
            <person name="Motta M.C."/>
            <person name="Martins A.C."/>
            <person name="de Souza S.S."/>
            <person name="Catta-Preta C.M."/>
            <person name="Silva R."/>
            <person name="Klein C.C."/>
            <person name="de Almeida L.G."/>
            <person name="de Lima Cunha O."/>
            <person name="Ciapina L.P."/>
            <person name="Brocchi M."/>
            <person name="Colabardini A.C."/>
            <person name="de Araujo Lima B."/>
            <person name="Machado C.R."/>
            <person name="de Almeida Soares C.M."/>
            <person name="Probst C.M."/>
            <person name="de Menezes C.B."/>
            <person name="Thompson C.E."/>
            <person name="Bartholomeu D.C."/>
            <person name="Gradia D.F."/>
            <person name="Pavoni D.P."/>
            <person name="Grisard E.C."/>
            <person name="Fantinatti-Garboggini F."/>
            <person name="Marchini F.K."/>
            <person name="Rodrigues-Luiz G.F."/>
            <person name="Wagner G."/>
            <person name="Goldman G.H."/>
            <person name="Fietto J.L."/>
            <person name="Elias M.C."/>
            <person name="Goldman M.H."/>
            <person name="Sagot M.F."/>
            <person name="Pereira M."/>
            <person name="Stoco P.H."/>
            <person name="de Mendonca-Neto R.P."/>
            <person name="Teixeira S.M."/>
            <person name="Maciel T.E."/>
            <person name="de Oliveira Mendes T.A."/>
            <person name="Urmenyi T.P."/>
            <person name="de Souza W."/>
            <person name="Schenkman S."/>
            <person name="de Vasconcelos A.T."/>
        </authorList>
    </citation>
    <scope>NUCLEOTIDE SEQUENCE [LARGE SCALE GENOMIC DNA]</scope>
</reference>
<dbReference type="Proteomes" id="UP000015354">
    <property type="component" value="Unassembled WGS sequence"/>
</dbReference>